<dbReference type="InterPro" id="IPR049712">
    <property type="entry name" value="Poly_export"/>
</dbReference>
<accession>A0A512NCA9</accession>
<dbReference type="Gene3D" id="3.10.560.10">
    <property type="entry name" value="Outer membrane lipoprotein wza domain like"/>
    <property type="match status" value="1"/>
</dbReference>
<sequence length="191" mass="20844">MPALGLVLSLGLVACDPQPPMTANTLQQPSQVTQTIRMAEYRVAPGDRLRVVVLSDPELSGEYEVDSAGLISPRMAGRVPVVGMTTAEIEEMLRTRYRTDGLLRVARLSVDLVARRPFYVLGEVGRPGSFPFVSGINVAQAVAIAGGFSRRASKTRMTIQRFNQTIGMEETVTEDSPVGPGDILRVPERWF</sequence>
<feature type="domain" description="Soluble ligand binding" evidence="3">
    <location>
        <begin position="118"/>
        <end position="167"/>
    </location>
</feature>
<dbReference type="PANTHER" id="PTHR33619">
    <property type="entry name" value="POLYSACCHARIDE EXPORT PROTEIN GFCE-RELATED"/>
    <property type="match status" value="1"/>
</dbReference>
<evidence type="ECO:0000313" key="5">
    <source>
        <dbReference type="Proteomes" id="UP000321058"/>
    </source>
</evidence>
<dbReference type="Pfam" id="PF10531">
    <property type="entry name" value="SLBB"/>
    <property type="match status" value="1"/>
</dbReference>
<dbReference type="Gene3D" id="3.30.1950.10">
    <property type="entry name" value="wza like domain"/>
    <property type="match status" value="1"/>
</dbReference>
<dbReference type="Proteomes" id="UP000321058">
    <property type="component" value="Unassembled WGS sequence"/>
</dbReference>
<reference evidence="4 5" key="1">
    <citation type="submission" date="2019-07" db="EMBL/GenBank/DDBJ databases">
        <title>Whole genome shotgun sequence of Reyranella soli NBRC 108950.</title>
        <authorList>
            <person name="Hosoyama A."/>
            <person name="Uohara A."/>
            <person name="Ohji S."/>
            <person name="Ichikawa N."/>
        </authorList>
    </citation>
    <scope>NUCLEOTIDE SEQUENCE [LARGE SCALE GENOMIC DNA]</scope>
    <source>
        <strain evidence="4 5">NBRC 108950</strain>
    </source>
</reference>
<feature type="domain" description="Polysaccharide export protein N-terminal" evidence="2">
    <location>
        <begin position="39"/>
        <end position="111"/>
    </location>
</feature>
<dbReference type="InterPro" id="IPR019554">
    <property type="entry name" value="Soluble_ligand-bd"/>
</dbReference>
<dbReference type="GO" id="GO:0015159">
    <property type="term" value="F:polysaccharide transmembrane transporter activity"/>
    <property type="evidence" value="ECO:0007669"/>
    <property type="project" value="InterPro"/>
</dbReference>
<evidence type="ECO:0000259" key="2">
    <source>
        <dbReference type="Pfam" id="PF02563"/>
    </source>
</evidence>
<evidence type="ECO:0000259" key="3">
    <source>
        <dbReference type="Pfam" id="PF10531"/>
    </source>
</evidence>
<keyword evidence="1" id="KW-0732">Signal</keyword>
<protein>
    <submittedName>
        <fullName evidence="4">Polysaccharide export protein</fullName>
    </submittedName>
</protein>
<dbReference type="AlphaFoldDB" id="A0A512NCA9"/>
<evidence type="ECO:0000256" key="1">
    <source>
        <dbReference type="ARBA" id="ARBA00022729"/>
    </source>
</evidence>
<organism evidence="4 5">
    <name type="scientific">Reyranella soli</name>
    <dbReference type="NCBI Taxonomy" id="1230389"/>
    <lineage>
        <taxon>Bacteria</taxon>
        <taxon>Pseudomonadati</taxon>
        <taxon>Pseudomonadota</taxon>
        <taxon>Alphaproteobacteria</taxon>
        <taxon>Hyphomicrobiales</taxon>
        <taxon>Reyranellaceae</taxon>
        <taxon>Reyranella</taxon>
    </lineage>
</organism>
<comment type="caution">
    <text evidence="4">The sequence shown here is derived from an EMBL/GenBank/DDBJ whole genome shotgun (WGS) entry which is preliminary data.</text>
</comment>
<proteinExistence type="predicted"/>
<name>A0A512NCA9_9HYPH</name>
<dbReference type="EMBL" id="BKAJ01000066">
    <property type="protein sequence ID" value="GEP56572.1"/>
    <property type="molecule type" value="Genomic_DNA"/>
</dbReference>
<dbReference type="Pfam" id="PF02563">
    <property type="entry name" value="Poly_export"/>
    <property type="match status" value="1"/>
</dbReference>
<dbReference type="PANTHER" id="PTHR33619:SF3">
    <property type="entry name" value="POLYSACCHARIDE EXPORT PROTEIN GFCE-RELATED"/>
    <property type="match status" value="1"/>
</dbReference>
<dbReference type="RefSeq" id="WP_170303174.1">
    <property type="nucleotide sequence ID" value="NZ_BKAJ01000066.1"/>
</dbReference>
<evidence type="ECO:0000313" key="4">
    <source>
        <dbReference type="EMBL" id="GEP56572.1"/>
    </source>
</evidence>
<dbReference type="InterPro" id="IPR003715">
    <property type="entry name" value="Poly_export_N"/>
</dbReference>
<gene>
    <name evidence="4" type="ORF">RSO01_37380</name>
</gene>
<keyword evidence="5" id="KW-1185">Reference proteome</keyword>